<name>A0A1H4MSL3_9FLAO</name>
<comment type="subcellular location">
    <subcellularLocation>
        <location evidence="2">Cytoplasm</location>
    </subcellularLocation>
</comment>
<dbReference type="InterPro" id="IPR036822">
    <property type="entry name" value="CutC-like_dom_sf"/>
</dbReference>
<evidence type="ECO:0000313" key="3">
    <source>
        <dbReference type="EMBL" id="SEB85784.1"/>
    </source>
</evidence>
<dbReference type="InterPro" id="IPR005627">
    <property type="entry name" value="CutC-like"/>
</dbReference>
<dbReference type="SUPFAM" id="SSF110395">
    <property type="entry name" value="CutC-like"/>
    <property type="match status" value="1"/>
</dbReference>
<keyword evidence="2" id="KW-0963">Cytoplasm</keyword>
<dbReference type="Gene3D" id="3.20.20.380">
    <property type="entry name" value="Copper homeostasis (CutC) domain"/>
    <property type="match status" value="1"/>
</dbReference>
<dbReference type="GO" id="GO:0005507">
    <property type="term" value="F:copper ion binding"/>
    <property type="evidence" value="ECO:0007669"/>
    <property type="project" value="TreeGrafter"/>
</dbReference>
<protein>
    <recommendedName>
        <fullName evidence="2">PF03932 family protein CutC</fullName>
    </recommendedName>
</protein>
<evidence type="ECO:0000313" key="4">
    <source>
        <dbReference type="Proteomes" id="UP000183038"/>
    </source>
</evidence>
<dbReference type="Proteomes" id="UP000183038">
    <property type="component" value="Unassembled WGS sequence"/>
</dbReference>
<dbReference type="OrthoDB" id="9815677at2"/>
<dbReference type="AlphaFoldDB" id="A0A1H4MSL3"/>
<dbReference type="GO" id="GO:0005737">
    <property type="term" value="C:cytoplasm"/>
    <property type="evidence" value="ECO:0007669"/>
    <property type="project" value="UniProtKB-SubCell"/>
</dbReference>
<dbReference type="Pfam" id="PF03932">
    <property type="entry name" value="CutC"/>
    <property type="match status" value="1"/>
</dbReference>
<comment type="similarity">
    <text evidence="1 2">Belongs to the CutC family.</text>
</comment>
<gene>
    <name evidence="2" type="primary">cutC</name>
    <name evidence="3" type="ORF">SAMN05192540_1730</name>
</gene>
<organism evidence="3 4">
    <name type="scientific">Maribacter dokdonensis</name>
    <dbReference type="NCBI Taxonomy" id="320912"/>
    <lineage>
        <taxon>Bacteria</taxon>
        <taxon>Pseudomonadati</taxon>
        <taxon>Bacteroidota</taxon>
        <taxon>Flavobacteriia</taxon>
        <taxon>Flavobacteriales</taxon>
        <taxon>Flavobacteriaceae</taxon>
        <taxon>Maribacter</taxon>
    </lineage>
</organism>
<reference evidence="3 4" key="1">
    <citation type="submission" date="2016-10" db="EMBL/GenBank/DDBJ databases">
        <authorList>
            <person name="de Groot N.N."/>
        </authorList>
    </citation>
    <scope>NUCLEOTIDE SEQUENCE [LARGE SCALE GENOMIC DNA]</scope>
    <source>
        <strain evidence="3 4">MAR_2009_71</strain>
    </source>
</reference>
<dbReference type="HAMAP" id="MF_00795">
    <property type="entry name" value="CutC"/>
    <property type="match status" value="1"/>
</dbReference>
<accession>A0A1H4MSL3</accession>
<proteinExistence type="inferred from homology"/>
<sequence length="240" mass="26220">MIVEVCANSLESAIVAERAGADRIELCTELAVGGLTPSFGLLKAVREQVSIPIHVLIRPRSGDFTYSDEELHIMISDIELCAELGFDGVVSGVLLNNFTLDIDRTHKLKLAAGSMHFTFHRAFDWVKNPKEALLELERMRVNTILSSGQQRSAPGGIDFLVDLKAQNTAIEIMPGSGVNAGNVQMFKEQGFKAVHLSGTAMKQKLPSKPLISMNSEGFLSDDHIAVTQFENIKNVVSKVK</sequence>
<dbReference type="PANTHER" id="PTHR12598">
    <property type="entry name" value="COPPER HOMEOSTASIS PROTEIN CUTC"/>
    <property type="match status" value="1"/>
</dbReference>
<dbReference type="RefSeq" id="WP_074671935.1">
    <property type="nucleotide sequence ID" value="NZ_FNTB01000001.1"/>
</dbReference>
<dbReference type="EMBL" id="FNTB01000001">
    <property type="protein sequence ID" value="SEB85784.1"/>
    <property type="molecule type" value="Genomic_DNA"/>
</dbReference>
<dbReference type="PANTHER" id="PTHR12598:SF0">
    <property type="entry name" value="COPPER HOMEOSTASIS PROTEIN CUTC HOMOLOG"/>
    <property type="match status" value="1"/>
</dbReference>
<comment type="caution">
    <text evidence="2">Once thought to be involved in copper homeostasis, experiments in E.coli have shown this is not the case.</text>
</comment>
<evidence type="ECO:0000256" key="1">
    <source>
        <dbReference type="ARBA" id="ARBA00007768"/>
    </source>
</evidence>
<evidence type="ECO:0000256" key="2">
    <source>
        <dbReference type="HAMAP-Rule" id="MF_00795"/>
    </source>
</evidence>